<dbReference type="STRING" id="157072.A0A024TQ61"/>
<dbReference type="PANTHER" id="PTHR11934:SF0">
    <property type="entry name" value="RIBOSE-5-PHOSPHATE ISOMERASE"/>
    <property type="match status" value="1"/>
</dbReference>
<dbReference type="Pfam" id="PF06026">
    <property type="entry name" value="Rib_5-P_isom_A"/>
    <property type="match status" value="1"/>
</dbReference>
<dbReference type="VEuPathDB" id="FungiDB:H310_10373"/>
<dbReference type="NCBIfam" id="TIGR00021">
    <property type="entry name" value="rpiA"/>
    <property type="match status" value="1"/>
</dbReference>
<dbReference type="GO" id="GO:0005737">
    <property type="term" value="C:cytoplasm"/>
    <property type="evidence" value="ECO:0007669"/>
    <property type="project" value="TreeGrafter"/>
</dbReference>
<dbReference type="InterPro" id="IPR004788">
    <property type="entry name" value="Ribose5P_isomerase_type_A"/>
</dbReference>
<dbReference type="SUPFAM" id="SSF100950">
    <property type="entry name" value="NagB/RpiA/CoA transferase-like"/>
    <property type="match status" value="1"/>
</dbReference>
<dbReference type="InterPro" id="IPR037171">
    <property type="entry name" value="NagB/RpiA_transferase-like"/>
</dbReference>
<dbReference type="GO" id="GO:0009052">
    <property type="term" value="P:pentose-phosphate shunt, non-oxidative branch"/>
    <property type="evidence" value="ECO:0007669"/>
    <property type="project" value="InterPro"/>
</dbReference>
<evidence type="ECO:0000256" key="1">
    <source>
        <dbReference type="ARBA" id="ARBA00004988"/>
    </source>
</evidence>
<dbReference type="NCBIfam" id="NF001924">
    <property type="entry name" value="PRK00702.1"/>
    <property type="match status" value="1"/>
</dbReference>
<dbReference type="OrthoDB" id="1555531at2759"/>
<comment type="pathway">
    <text evidence="1">Carbohydrate degradation; pentose phosphate pathway; D-ribose 5-phosphate from D-ribulose 5-phosphate (non-oxidative stage): step 1/1.</text>
</comment>
<dbReference type="UniPathway" id="UPA00115">
    <property type="reaction ID" value="UER00412"/>
</dbReference>
<evidence type="ECO:0000256" key="3">
    <source>
        <dbReference type="ARBA" id="ARBA00011959"/>
    </source>
</evidence>
<dbReference type="Gene3D" id="3.30.70.260">
    <property type="match status" value="1"/>
</dbReference>
<gene>
    <name evidence="6" type="ORF">H310_10373</name>
</gene>
<dbReference type="CDD" id="cd01398">
    <property type="entry name" value="RPI_A"/>
    <property type="match status" value="1"/>
</dbReference>
<dbReference type="GO" id="GO:0006014">
    <property type="term" value="P:D-ribose metabolic process"/>
    <property type="evidence" value="ECO:0007669"/>
    <property type="project" value="TreeGrafter"/>
</dbReference>
<organism evidence="6">
    <name type="scientific">Aphanomyces invadans</name>
    <dbReference type="NCBI Taxonomy" id="157072"/>
    <lineage>
        <taxon>Eukaryota</taxon>
        <taxon>Sar</taxon>
        <taxon>Stramenopiles</taxon>
        <taxon>Oomycota</taxon>
        <taxon>Saprolegniomycetes</taxon>
        <taxon>Saprolegniales</taxon>
        <taxon>Verrucalvaceae</taxon>
        <taxon>Aphanomyces</taxon>
    </lineage>
</organism>
<dbReference type="EC" id="5.3.1.6" evidence="3"/>
<dbReference type="SUPFAM" id="SSF75445">
    <property type="entry name" value="D-ribose-5-phosphate isomerase (RpiA), lid domain"/>
    <property type="match status" value="1"/>
</dbReference>
<evidence type="ECO:0000256" key="4">
    <source>
        <dbReference type="ARBA" id="ARBA00023235"/>
    </source>
</evidence>
<protein>
    <recommendedName>
        <fullName evidence="3">ribose-5-phosphate isomerase</fullName>
        <ecNumber evidence="3">5.3.1.6</ecNumber>
    </recommendedName>
    <alternativeName>
        <fullName evidence="5">Phosphoriboisomerase</fullName>
    </alternativeName>
</protein>
<dbReference type="GeneID" id="20087423"/>
<evidence type="ECO:0000313" key="6">
    <source>
        <dbReference type="EMBL" id="ETV96173.1"/>
    </source>
</evidence>
<dbReference type="RefSeq" id="XP_008874965.1">
    <property type="nucleotide sequence ID" value="XM_008876743.1"/>
</dbReference>
<accession>A0A024TQ61</accession>
<evidence type="ECO:0000256" key="5">
    <source>
        <dbReference type="ARBA" id="ARBA00029734"/>
    </source>
</evidence>
<keyword evidence="4 6" id="KW-0413">Isomerase</keyword>
<sequence>MLSTVKHGILGLPISVVMSAVESAKRLAARAAVDEFVKDGDVVGIGSGNDLVHHSIGIDAYHRMQFVGSTVVYAAERLGERVANEGLRISSIPSSFQASQLIAQHKLNLTNFDTHPVIDIAIDGADEVDTALNCIKGGGGCHLQEKIVIFNAKKFVIVADYRKESTHLGQQWTQGIPIEVVPLAYVPLMRKLKELHGTPVLRMAKAKAGPVVTDNGNLILDTHFGIIQDPESLEKTLKLLPGVVEVGLFVKMASKAFFGQADGSVKVVVPQ</sequence>
<comment type="similarity">
    <text evidence="2">Belongs to the ribose 5-phosphate isomerase family.</text>
</comment>
<name>A0A024TQ61_9STRA</name>
<dbReference type="Gene3D" id="3.40.50.1360">
    <property type="match status" value="2"/>
</dbReference>
<dbReference type="FunFam" id="3.30.70.260:FF:000018">
    <property type="entry name" value="Ribose-5-phosphate isomerase A"/>
    <property type="match status" value="1"/>
</dbReference>
<reference evidence="6" key="1">
    <citation type="submission" date="2013-12" db="EMBL/GenBank/DDBJ databases">
        <title>The Genome Sequence of Aphanomyces invadans NJM9701.</title>
        <authorList>
            <consortium name="The Broad Institute Genomics Platform"/>
            <person name="Russ C."/>
            <person name="Tyler B."/>
            <person name="van West P."/>
            <person name="Dieguez-Uribeondo J."/>
            <person name="Young S.K."/>
            <person name="Zeng Q."/>
            <person name="Gargeya S."/>
            <person name="Fitzgerald M."/>
            <person name="Abouelleil A."/>
            <person name="Alvarado L."/>
            <person name="Chapman S.B."/>
            <person name="Gainer-Dewar J."/>
            <person name="Goldberg J."/>
            <person name="Griggs A."/>
            <person name="Gujja S."/>
            <person name="Hansen M."/>
            <person name="Howarth C."/>
            <person name="Imamovic A."/>
            <person name="Ireland A."/>
            <person name="Larimer J."/>
            <person name="McCowan C."/>
            <person name="Murphy C."/>
            <person name="Pearson M."/>
            <person name="Poon T.W."/>
            <person name="Priest M."/>
            <person name="Roberts A."/>
            <person name="Saif S."/>
            <person name="Shea T."/>
            <person name="Sykes S."/>
            <person name="Wortman J."/>
            <person name="Nusbaum C."/>
            <person name="Birren B."/>
        </authorList>
    </citation>
    <scope>NUCLEOTIDE SEQUENCE [LARGE SCALE GENOMIC DNA]</scope>
    <source>
        <strain evidence="6">NJM9701</strain>
    </source>
</reference>
<evidence type="ECO:0000256" key="2">
    <source>
        <dbReference type="ARBA" id="ARBA00008088"/>
    </source>
</evidence>
<dbReference type="eggNOG" id="KOG3075">
    <property type="taxonomic scope" value="Eukaryota"/>
</dbReference>
<dbReference type="EMBL" id="KI913977">
    <property type="protein sequence ID" value="ETV96173.1"/>
    <property type="molecule type" value="Genomic_DNA"/>
</dbReference>
<dbReference type="AlphaFoldDB" id="A0A024TQ61"/>
<dbReference type="PANTHER" id="PTHR11934">
    <property type="entry name" value="RIBOSE-5-PHOSPHATE ISOMERASE"/>
    <property type="match status" value="1"/>
</dbReference>
<proteinExistence type="inferred from homology"/>
<dbReference type="GO" id="GO:0004751">
    <property type="term" value="F:ribose-5-phosphate isomerase activity"/>
    <property type="evidence" value="ECO:0007669"/>
    <property type="project" value="UniProtKB-EC"/>
</dbReference>